<evidence type="ECO:0000256" key="4">
    <source>
        <dbReference type="ARBA" id="ARBA00022592"/>
    </source>
</evidence>
<dbReference type="EMBL" id="JARBDR010000496">
    <property type="protein sequence ID" value="KAJ8311756.1"/>
    <property type="molecule type" value="Genomic_DNA"/>
</dbReference>
<comment type="similarity">
    <text evidence="2">Belongs to the inorganic phosphate transporter (PiT) (TC 2.A.20) family.</text>
</comment>
<keyword evidence="7 8" id="KW-0472">Membrane</keyword>
<comment type="caution">
    <text evidence="9">The sequence shown here is derived from an EMBL/GenBank/DDBJ whole genome shotgun (WGS) entry which is preliminary data.</text>
</comment>
<comment type="subcellular location">
    <subcellularLocation>
        <location evidence="1">Membrane</location>
        <topology evidence="1">Multi-pass membrane protein</topology>
    </subcellularLocation>
</comment>
<evidence type="ECO:0000256" key="8">
    <source>
        <dbReference type="SAM" id="Phobius"/>
    </source>
</evidence>
<dbReference type="InterPro" id="IPR001204">
    <property type="entry name" value="Phos_transporter"/>
</dbReference>
<evidence type="ECO:0000256" key="1">
    <source>
        <dbReference type="ARBA" id="ARBA00004141"/>
    </source>
</evidence>
<evidence type="ECO:0000256" key="7">
    <source>
        <dbReference type="ARBA" id="ARBA00023136"/>
    </source>
</evidence>
<keyword evidence="3" id="KW-0813">Transport</keyword>
<accession>A0ABQ9F6C6</accession>
<dbReference type="PANTHER" id="PTHR11101:SF80">
    <property type="entry name" value="PHOSPHATE TRANSPORTER"/>
    <property type="match status" value="1"/>
</dbReference>
<feature type="transmembrane region" description="Helical" evidence="8">
    <location>
        <begin position="27"/>
        <end position="50"/>
    </location>
</feature>
<keyword evidence="6 8" id="KW-1133">Transmembrane helix</keyword>
<keyword evidence="10" id="KW-1185">Reference proteome</keyword>
<keyword evidence="4" id="KW-0592">Phosphate transport</keyword>
<protein>
    <submittedName>
        <fullName evidence="9">Uncharacterized protein</fullName>
    </submittedName>
</protein>
<dbReference type="PANTHER" id="PTHR11101">
    <property type="entry name" value="PHOSPHATE TRANSPORTER"/>
    <property type="match status" value="1"/>
</dbReference>
<evidence type="ECO:0000313" key="10">
    <source>
        <dbReference type="Proteomes" id="UP001217089"/>
    </source>
</evidence>
<gene>
    <name evidence="9" type="ORF">KUTeg_011111</name>
</gene>
<evidence type="ECO:0000256" key="5">
    <source>
        <dbReference type="ARBA" id="ARBA00022692"/>
    </source>
</evidence>
<name>A0ABQ9F6C6_TEGGR</name>
<keyword evidence="5 8" id="KW-0812">Transmembrane</keyword>
<evidence type="ECO:0000256" key="2">
    <source>
        <dbReference type="ARBA" id="ARBA00009916"/>
    </source>
</evidence>
<proteinExistence type="inferred from homology"/>
<reference evidence="9 10" key="1">
    <citation type="submission" date="2022-12" db="EMBL/GenBank/DDBJ databases">
        <title>Chromosome-level genome of Tegillarca granosa.</title>
        <authorList>
            <person name="Kim J."/>
        </authorList>
    </citation>
    <scope>NUCLEOTIDE SEQUENCE [LARGE SCALE GENOMIC DNA]</scope>
    <source>
        <strain evidence="9">Teg-2019</strain>
        <tissue evidence="9">Adductor muscle</tissue>
    </source>
</reference>
<evidence type="ECO:0000313" key="9">
    <source>
        <dbReference type="EMBL" id="KAJ8311756.1"/>
    </source>
</evidence>
<evidence type="ECO:0000256" key="6">
    <source>
        <dbReference type="ARBA" id="ARBA00022989"/>
    </source>
</evidence>
<evidence type="ECO:0000256" key="3">
    <source>
        <dbReference type="ARBA" id="ARBA00022448"/>
    </source>
</evidence>
<sequence length="85" mass="9156">MVVGFRVSDTIRKGIIDVEIYSNGSEVLLMTGNLSALSASCIWLLLATFLRLPVSGTHSIVGATIGFSLVLKGVNGVNWPKCHFY</sequence>
<dbReference type="Proteomes" id="UP001217089">
    <property type="component" value="Unassembled WGS sequence"/>
</dbReference>
<organism evidence="9 10">
    <name type="scientific">Tegillarca granosa</name>
    <name type="common">Malaysian cockle</name>
    <name type="synonym">Anadara granosa</name>
    <dbReference type="NCBI Taxonomy" id="220873"/>
    <lineage>
        <taxon>Eukaryota</taxon>
        <taxon>Metazoa</taxon>
        <taxon>Spiralia</taxon>
        <taxon>Lophotrochozoa</taxon>
        <taxon>Mollusca</taxon>
        <taxon>Bivalvia</taxon>
        <taxon>Autobranchia</taxon>
        <taxon>Pteriomorphia</taxon>
        <taxon>Arcoida</taxon>
        <taxon>Arcoidea</taxon>
        <taxon>Arcidae</taxon>
        <taxon>Tegillarca</taxon>
    </lineage>
</organism>
<dbReference type="Pfam" id="PF01384">
    <property type="entry name" value="PHO4"/>
    <property type="match status" value="1"/>
</dbReference>